<protein>
    <submittedName>
        <fullName evidence="1">Uncharacterized protein</fullName>
    </submittedName>
</protein>
<dbReference type="EMBL" id="BDGJ01000087">
    <property type="protein sequence ID" value="GAW92620.1"/>
    <property type="molecule type" value="Genomic_DNA"/>
</dbReference>
<organism evidence="1 2">
    <name type="scientific">Calderihabitans maritimus</name>
    <dbReference type="NCBI Taxonomy" id="1246530"/>
    <lineage>
        <taxon>Bacteria</taxon>
        <taxon>Bacillati</taxon>
        <taxon>Bacillota</taxon>
        <taxon>Clostridia</taxon>
        <taxon>Neomoorellales</taxon>
        <taxon>Calderihabitantaceae</taxon>
        <taxon>Calderihabitans</taxon>
    </lineage>
</organism>
<comment type="caution">
    <text evidence="1">The sequence shown here is derived from an EMBL/GenBank/DDBJ whole genome shotgun (WGS) entry which is preliminary data.</text>
</comment>
<gene>
    <name evidence="1" type="ORF">KKC1_17710</name>
</gene>
<keyword evidence="2" id="KW-1185">Reference proteome</keyword>
<evidence type="ECO:0000313" key="1">
    <source>
        <dbReference type="EMBL" id="GAW92620.1"/>
    </source>
</evidence>
<accession>A0A1Z5HTM1</accession>
<evidence type="ECO:0000313" key="2">
    <source>
        <dbReference type="Proteomes" id="UP000197032"/>
    </source>
</evidence>
<name>A0A1Z5HTM1_9FIRM</name>
<sequence length="41" mass="4834">MRSHPFFSIFANTYIFYDNNILHEAKLGKNFSREKVEVVGL</sequence>
<proteinExistence type="predicted"/>
<dbReference type="AlphaFoldDB" id="A0A1Z5HTM1"/>
<reference evidence="2" key="1">
    <citation type="journal article" date="2017" name="Appl. Environ. Microbiol.">
        <title>Genomic analysis of Calderihabitans maritimus KKC1, a thermophilic hydrogenogenic carboxydotrophic bacterium isolated from marine sediment.</title>
        <authorList>
            <person name="Omae K."/>
            <person name="Yoneda Y."/>
            <person name="Fukuyama Y."/>
            <person name="Yoshida T."/>
            <person name="Sako Y."/>
        </authorList>
    </citation>
    <scope>NUCLEOTIDE SEQUENCE [LARGE SCALE GENOMIC DNA]</scope>
    <source>
        <strain evidence="2">KKC1</strain>
    </source>
</reference>
<dbReference type="Proteomes" id="UP000197032">
    <property type="component" value="Unassembled WGS sequence"/>
</dbReference>